<evidence type="ECO:0000256" key="1">
    <source>
        <dbReference type="ARBA" id="ARBA00004141"/>
    </source>
</evidence>
<feature type="transmembrane region" description="Helical" evidence="6">
    <location>
        <begin position="220"/>
        <end position="239"/>
    </location>
</feature>
<feature type="transmembrane region" description="Helical" evidence="6">
    <location>
        <begin position="95"/>
        <end position="114"/>
    </location>
</feature>
<feature type="transmembrane region" description="Helical" evidence="6">
    <location>
        <begin position="186"/>
        <end position="208"/>
    </location>
</feature>
<sequence>MADTDKGLEAEEKSRTAEGPNGTTNGTMKGNSKTTYKSAQQPQSETKKPSKIKALWQKAGLDVPTVLMMFKGSLPPTLAICMYQSRDVQEVYQTLGYLVAITSVLGMCIMPRGMFMQNMFLNTVAVCIGASVNLLALYCATQARLHTATPGERPNAYNSSASAVLAVWLIFQTYLANSLRAALPQFQFPVIIYSIMMIVSLTYGTQFPNMTYAISFMERLLESFLTGFALATGVSLFVIPLSSRKVVFKEWQGYLGLLGGMLATQAAYLRGLEDLDPEAILKKRMEDEQNPKKHHGKAKKEPFMLETPEALKLKGMLEKVFALHTKLPGDINFAKREVGIGKLGGKDLSQIWSKMRMIMIPISGLNTVIDVLIRRAQHGGWGRQDLSEHEVKTRNKQIENLHELMKALHGPFASMSGSINGAFKHILITLEIEKPPKKKADEESQSGAAQPGTPGFAEYFKQELDAFFDSKKQSLLDWCKTHGIELPQDFMDNSFVNTDPIPFDQEHLQERTQRQLFFALYVEYLLWRAGHATLELVLHVDKRKAEGALKSTRLIVPGMKTLRKWLRAMFCKEDQQDEDQYTQDLDHGGVDSLYLGDSYGQQKDPEHLPPQNFGEKIGEVIRLLPRALRSDASAFGFRVCLATMSIGIICYLQASQQWFLTNRLLWGLIMIPLSMTKTAGQSTWSFALRILGTALAMIGSYIIWYIVDGKTAGVIVFLWLWIFLSFYVVMKFPKLIIVGILTLVTAILIIGYELQVKAIGVTASESNGQPAYPTYQLAPYRLATVCGGLFVAYFWTIFPYPVSESTLLRKDIGAALYLLANLYSVVHETVKSRVQKIDGDSSVKGTRGYHLEKARLQVFTKLVSLLTTLQQNSAFSRMQLRVGGRFPREEYDGLLESIRRVLQYTSLVSYASATFSTHNDNDSEWAHDFRMLLASVKATSHQVTSLLALLSNSMAHARPLPPYLEIPKPAKYMKTMTRIDKDILSVRHMAEPEYSAFAVITICAMCVNEEIEKIARHVKTLVGEIDFSFHVVSTSDDTSDESSVDSLTMKEKESDD</sequence>
<evidence type="ECO:0000259" key="9">
    <source>
        <dbReference type="Pfam" id="PF13515"/>
    </source>
</evidence>
<feature type="transmembrane region" description="Helical" evidence="6">
    <location>
        <begin position="155"/>
        <end position="174"/>
    </location>
</feature>
<dbReference type="InterPro" id="IPR049453">
    <property type="entry name" value="Memb_transporter_dom"/>
</dbReference>
<proteinExistence type="predicted"/>
<comment type="subcellular location">
    <subcellularLocation>
        <location evidence="1">Membrane</location>
        <topology evidence="1">Multi-pass membrane protein</topology>
    </subcellularLocation>
</comment>
<feature type="region of interest" description="Disordered" evidence="5">
    <location>
        <begin position="1034"/>
        <end position="1056"/>
    </location>
</feature>
<keyword evidence="2 6" id="KW-0812">Transmembrane</keyword>
<dbReference type="PANTHER" id="PTHR37994:SF4">
    <property type="entry name" value="ER TRANSPORTER 6TM N-TERMINAL DOMAIN-CONTAINING PROTEIN-RELATED"/>
    <property type="match status" value="1"/>
</dbReference>
<keyword evidence="11" id="KW-1185">Reference proteome</keyword>
<dbReference type="PANTHER" id="PTHR37994">
    <property type="entry name" value="ARAE_2_N DOMAIN-CONTAINING PROTEIN-RELATED"/>
    <property type="match status" value="1"/>
</dbReference>
<dbReference type="InterPro" id="IPR018820">
    <property type="entry name" value="BRE4-related_DUF2421"/>
</dbReference>
<evidence type="ECO:0000256" key="5">
    <source>
        <dbReference type="SAM" id="MobiDB-lite"/>
    </source>
</evidence>
<feature type="domain" description="Putative ER transporter 6TM N-terminal" evidence="8">
    <location>
        <begin position="156"/>
        <end position="375"/>
    </location>
</feature>
<evidence type="ECO:0000313" key="10">
    <source>
        <dbReference type="EMBL" id="KAK4508098.1"/>
    </source>
</evidence>
<dbReference type="Pfam" id="PF10334">
    <property type="entry name" value="BRE4"/>
    <property type="match status" value="1"/>
</dbReference>
<feature type="compositionally biased region" description="Polar residues" evidence="5">
    <location>
        <begin position="21"/>
        <end position="44"/>
    </location>
</feature>
<evidence type="ECO:0000259" key="8">
    <source>
        <dbReference type="Pfam" id="PF10337"/>
    </source>
</evidence>
<evidence type="ECO:0000256" key="3">
    <source>
        <dbReference type="ARBA" id="ARBA00022989"/>
    </source>
</evidence>
<keyword evidence="4 6" id="KW-0472">Membrane</keyword>
<keyword evidence="3 6" id="KW-1133">Transmembrane helix</keyword>
<evidence type="ECO:0000256" key="2">
    <source>
        <dbReference type="ARBA" id="ARBA00022692"/>
    </source>
</evidence>
<reference evidence="10 11" key="1">
    <citation type="journal article" date="2023" name="G3 (Bethesda)">
        <title>A chromosome-level genome assembly of Zasmidium syzygii isolated from banana leaves.</title>
        <authorList>
            <person name="van Westerhoven A.C."/>
            <person name="Mehrabi R."/>
            <person name="Talebi R."/>
            <person name="Steentjes M.B.F."/>
            <person name="Corcolon B."/>
            <person name="Chong P.A."/>
            <person name="Kema G.H.J."/>
            <person name="Seidl M.F."/>
        </authorList>
    </citation>
    <scope>NUCLEOTIDE SEQUENCE [LARGE SCALE GENOMIC DNA]</scope>
    <source>
        <strain evidence="10 11">P124</strain>
    </source>
</reference>
<accession>A0ABR0F3P7</accession>
<feature type="transmembrane region" description="Helical" evidence="6">
    <location>
        <begin position="712"/>
        <end position="730"/>
    </location>
</feature>
<dbReference type="EMBL" id="JAXOVC010000001">
    <property type="protein sequence ID" value="KAK4508098.1"/>
    <property type="molecule type" value="Genomic_DNA"/>
</dbReference>
<feature type="transmembrane region" description="Helical" evidence="6">
    <location>
        <begin position="735"/>
        <end position="752"/>
    </location>
</feature>
<gene>
    <name evidence="10" type="ORF">PRZ48_001836</name>
</gene>
<evidence type="ECO:0008006" key="12">
    <source>
        <dbReference type="Google" id="ProtNLM"/>
    </source>
</evidence>
<protein>
    <recommendedName>
        <fullName evidence="12">ER transporter 6TM N-terminal domain-containing protein</fullName>
    </recommendedName>
</protein>
<feature type="region of interest" description="Disordered" evidence="5">
    <location>
        <begin position="1"/>
        <end position="51"/>
    </location>
</feature>
<dbReference type="Pfam" id="PF10337">
    <property type="entry name" value="ArAE_2_N"/>
    <property type="match status" value="1"/>
</dbReference>
<name>A0ABR0F3P7_ZASCE</name>
<dbReference type="Pfam" id="PF13515">
    <property type="entry name" value="FUSC_2"/>
    <property type="match status" value="1"/>
</dbReference>
<feature type="transmembrane region" description="Helical" evidence="6">
    <location>
        <begin position="635"/>
        <end position="654"/>
    </location>
</feature>
<evidence type="ECO:0000256" key="6">
    <source>
        <dbReference type="SAM" id="Phobius"/>
    </source>
</evidence>
<feature type="transmembrane region" description="Helical" evidence="6">
    <location>
        <begin position="120"/>
        <end position="143"/>
    </location>
</feature>
<dbReference type="Proteomes" id="UP001305779">
    <property type="component" value="Unassembled WGS sequence"/>
</dbReference>
<feature type="transmembrane region" description="Helical" evidence="6">
    <location>
        <begin position="686"/>
        <end position="706"/>
    </location>
</feature>
<comment type="caution">
    <text evidence="10">The sequence shown here is derived from an EMBL/GenBank/DDBJ whole genome shotgun (WGS) entry which is preliminary data.</text>
</comment>
<feature type="domain" description="Integral membrane bound transporter" evidence="9">
    <location>
        <begin position="657"/>
        <end position="795"/>
    </location>
</feature>
<dbReference type="InterPro" id="IPR018823">
    <property type="entry name" value="ArAE_2_N"/>
</dbReference>
<feature type="transmembrane region" description="Helical" evidence="6">
    <location>
        <begin position="780"/>
        <end position="800"/>
    </location>
</feature>
<feature type="compositionally biased region" description="Basic and acidic residues" evidence="5">
    <location>
        <begin position="1"/>
        <end position="16"/>
    </location>
</feature>
<evidence type="ECO:0000256" key="4">
    <source>
        <dbReference type="ARBA" id="ARBA00023136"/>
    </source>
</evidence>
<feature type="domain" description="DUF2421" evidence="7">
    <location>
        <begin position="799"/>
        <end position="1024"/>
    </location>
</feature>
<organism evidence="10 11">
    <name type="scientific">Zasmidium cellare</name>
    <name type="common">Wine cellar mold</name>
    <name type="synonym">Racodium cellare</name>
    <dbReference type="NCBI Taxonomy" id="395010"/>
    <lineage>
        <taxon>Eukaryota</taxon>
        <taxon>Fungi</taxon>
        <taxon>Dikarya</taxon>
        <taxon>Ascomycota</taxon>
        <taxon>Pezizomycotina</taxon>
        <taxon>Dothideomycetes</taxon>
        <taxon>Dothideomycetidae</taxon>
        <taxon>Mycosphaerellales</taxon>
        <taxon>Mycosphaerellaceae</taxon>
        <taxon>Zasmidium</taxon>
    </lineage>
</organism>
<evidence type="ECO:0000313" key="11">
    <source>
        <dbReference type="Proteomes" id="UP001305779"/>
    </source>
</evidence>
<evidence type="ECO:0000259" key="7">
    <source>
        <dbReference type="Pfam" id="PF10334"/>
    </source>
</evidence>